<reference evidence="1 2" key="1">
    <citation type="submission" date="2017-08" db="EMBL/GenBank/DDBJ databases">
        <title>Substantial Increase in Enzyme Production by Combined Drug-Resistance Mutations in Paenibacillus agaridevorans.</title>
        <authorList>
            <person name="Tanaka Y."/>
            <person name="Funane K."/>
            <person name="Hosaka T."/>
            <person name="Shiwa Y."/>
            <person name="Fujita N."/>
            <person name="Miyazaki T."/>
            <person name="Yoshikawa H."/>
            <person name="Murakami K."/>
            <person name="Kasahara K."/>
            <person name="Inaoka T."/>
            <person name="Hiraga Y."/>
            <person name="Ochi K."/>
        </authorList>
    </citation>
    <scope>NUCLEOTIDE SEQUENCE [LARGE SCALE GENOMIC DNA]</scope>
    <source>
        <strain evidence="1 2">T-3040</strain>
    </source>
</reference>
<name>A0A2R5F0W4_9BACL</name>
<protein>
    <submittedName>
        <fullName evidence="1">Putative transposase</fullName>
    </submittedName>
</protein>
<comment type="caution">
    <text evidence="1">The sequence shown here is derived from an EMBL/GenBank/DDBJ whole genome shotgun (WGS) entry which is preliminary data.</text>
</comment>
<sequence>MQFKTVQLLKLFITGQLLNWDSLCTIESAIRSDEEFQAEFQVKSISKSQLSRRMNSLPVEITQA</sequence>
<accession>A0A2R5F0W4</accession>
<keyword evidence="2" id="KW-1185">Reference proteome</keyword>
<proteinExistence type="predicted"/>
<feature type="non-terminal residue" evidence="1">
    <location>
        <position position="64"/>
    </location>
</feature>
<gene>
    <name evidence="1" type="ORF">PAT3040_04440</name>
</gene>
<dbReference type="Proteomes" id="UP000245202">
    <property type="component" value="Unassembled WGS sequence"/>
</dbReference>
<evidence type="ECO:0000313" key="1">
    <source>
        <dbReference type="EMBL" id="GBG09773.1"/>
    </source>
</evidence>
<organism evidence="1 2">
    <name type="scientific">Paenibacillus agaridevorans</name>
    <dbReference type="NCBI Taxonomy" id="171404"/>
    <lineage>
        <taxon>Bacteria</taxon>
        <taxon>Bacillati</taxon>
        <taxon>Bacillota</taxon>
        <taxon>Bacilli</taxon>
        <taxon>Bacillales</taxon>
        <taxon>Paenibacillaceae</taxon>
        <taxon>Paenibacillus</taxon>
    </lineage>
</organism>
<dbReference type="AlphaFoldDB" id="A0A2R5F0W4"/>
<dbReference type="EMBL" id="BDQX01000276">
    <property type="protein sequence ID" value="GBG09773.1"/>
    <property type="molecule type" value="Genomic_DNA"/>
</dbReference>
<evidence type="ECO:0000313" key="2">
    <source>
        <dbReference type="Proteomes" id="UP000245202"/>
    </source>
</evidence>